<sequence length="343" mass="35296">MLKKLSNVKQLSVATATVGLMTLGATVAHTQAANAAAIISNGVIQIGVNDEGHLNIPGGTPSSGVGTTTVGLRFLPTGAEFTAPGLIAEGWGVADAASGLTGYANVDIDGVQNLDLVSFTATSTTATSVVSIDDVFLVTHDYKPSSETPFLYDVEVTIENISSSSVDDVRYRRVMDWDIEPTAFREFVTIQGTEEATNVLFASDDGFASANPLSSRSSRLFTGDAVDSGPSDHGALFDFGFGSLGSGDSKSFNIFYGGAFTEVEALAALGAVGAEVYSLGQADVPGGADIGSPNTGIFAFSGVGGVSMTETPTETPEPVSILALLTLGALGTTSLKRRQKEEK</sequence>
<dbReference type="NCBIfam" id="TIGR02595">
    <property type="entry name" value="PEP_CTERM"/>
    <property type="match status" value="1"/>
</dbReference>
<evidence type="ECO:0000313" key="1">
    <source>
        <dbReference type="EMBL" id="RQH48258.1"/>
    </source>
</evidence>
<gene>
    <name evidence="1" type="ORF">D5R40_08115</name>
</gene>
<protein>
    <submittedName>
        <fullName evidence="1">PEP-CTERM sorting domain-containing protein</fullName>
    </submittedName>
</protein>
<dbReference type="EMBL" id="RCBY01000031">
    <property type="protein sequence ID" value="RQH48258.1"/>
    <property type="molecule type" value="Genomic_DNA"/>
</dbReference>
<comment type="caution">
    <text evidence="1">The sequence shown here is derived from an EMBL/GenBank/DDBJ whole genome shotgun (WGS) entry which is preliminary data.</text>
</comment>
<name>A0A3N6PFH8_9CYAN</name>
<dbReference type="OrthoDB" id="5003858at2"/>
<proteinExistence type="predicted"/>
<dbReference type="InterPro" id="IPR013424">
    <property type="entry name" value="Ice-binding_C"/>
</dbReference>
<reference evidence="1 2" key="1">
    <citation type="journal article" date="2018" name="ACS Chem. Biol.">
        <title>Ketoreductase domain dysfunction expands chemodiversity: malyngamide biosynthesis in the cyanobacterium Okeania hirsuta.</title>
        <authorList>
            <person name="Moss N.A."/>
            <person name="Leao T."/>
            <person name="Rankin M."/>
            <person name="McCullough T.M."/>
            <person name="Qu P."/>
            <person name="Korobeynikov A."/>
            <person name="Smith J.L."/>
            <person name="Gerwick L."/>
            <person name="Gerwick W.H."/>
        </authorList>
    </citation>
    <scope>NUCLEOTIDE SEQUENCE [LARGE SCALE GENOMIC DNA]</scope>
    <source>
        <strain evidence="1 2">PAB10Feb10-1</strain>
    </source>
</reference>
<dbReference type="AlphaFoldDB" id="A0A3N6PFH8"/>
<accession>A0A3N6PFH8</accession>
<organism evidence="1 2">
    <name type="scientific">Okeania hirsuta</name>
    <dbReference type="NCBI Taxonomy" id="1458930"/>
    <lineage>
        <taxon>Bacteria</taxon>
        <taxon>Bacillati</taxon>
        <taxon>Cyanobacteriota</taxon>
        <taxon>Cyanophyceae</taxon>
        <taxon>Oscillatoriophycideae</taxon>
        <taxon>Oscillatoriales</taxon>
        <taxon>Microcoleaceae</taxon>
        <taxon>Okeania</taxon>
    </lineage>
</organism>
<evidence type="ECO:0000313" key="2">
    <source>
        <dbReference type="Proteomes" id="UP000269154"/>
    </source>
</evidence>
<dbReference type="Proteomes" id="UP000269154">
    <property type="component" value="Unassembled WGS sequence"/>
</dbReference>
<dbReference type="RefSeq" id="WP_124154468.1">
    <property type="nucleotide sequence ID" value="NZ_CAWOLW010000235.1"/>
</dbReference>
<keyword evidence="2" id="KW-1185">Reference proteome</keyword>